<gene>
    <name evidence="14" type="ORF">ABS311_17590</name>
</gene>
<dbReference type="Gene3D" id="3.10.520.10">
    <property type="entry name" value="ApbE-like domains"/>
    <property type="match status" value="1"/>
</dbReference>
<reference evidence="14 15" key="1">
    <citation type="submission" date="2024-06" db="EMBL/GenBank/DDBJ databases">
        <authorList>
            <person name="Chen R.Y."/>
        </authorList>
    </citation>
    <scope>NUCLEOTIDE SEQUENCE [LARGE SCALE GENOMIC DNA]</scope>
    <source>
        <strain evidence="14 15">D2</strain>
    </source>
</reference>
<evidence type="ECO:0000256" key="7">
    <source>
        <dbReference type="ARBA" id="ARBA00022723"/>
    </source>
</evidence>
<dbReference type="GO" id="GO:0016740">
    <property type="term" value="F:transferase activity"/>
    <property type="evidence" value="ECO:0007669"/>
    <property type="project" value="UniProtKB-KW"/>
</dbReference>
<dbReference type="PANTHER" id="PTHR30040:SF2">
    <property type="entry name" value="FAD:PROTEIN FMN TRANSFERASE"/>
    <property type="match status" value="1"/>
</dbReference>
<evidence type="ECO:0000256" key="1">
    <source>
        <dbReference type="ARBA" id="ARBA00001946"/>
    </source>
</evidence>
<keyword evidence="13" id="KW-0732">Signal</keyword>
<dbReference type="PANTHER" id="PTHR30040">
    <property type="entry name" value="THIAMINE BIOSYNTHESIS LIPOPROTEIN APBE"/>
    <property type="match status" value="1"/>
</dbReference>
<comment type="catalytic activity">
    <reaction evidence="11 12 13">
        <text>L-threonyl-[protein] + FAD = FMN-L-threonyl-[protein] + AMP + H(+)</text>
        <dbReference type="Rhea" id="RHEA:36847"/>
        <dbReference type="Rhea" id="RHEA-COMP:11060"/>
        <dbReference type="Rhea" id="RHEA-COMP:11061"/>
        <dbReference type="ChEBI" id="CHEBI:15378"/>
        <dbReference type="ChEBI" id="CHEBI:30013"/>
        <dbReference type="ChEBI" id="CHEBI:57692"/>
        <dbReference type="ChEBI" id="CHEBI:74257"/>
        <dbReference type="ChEBI" id="CHEBI:456215"/>
        <dbReference type="EC" id="2.7.1.180"/>
    </reaction>
</comment>
<keyword evidence="8 12" id="KW-0274">FAD</keyword>
<keyword evidence="13" id="KW-0449">Lipoprotein</keyword>
<feature type="signal peptide" evidence="13">
    <location>
        <begin position="1"/>
        <end position="23"/>
    </location>
</feature>
<keyword evidence="13" id="KW-0997">Cell inner membrane</keyword>
<protein>
    <recommendedName>
        <fullName evidence="4 12">FAD:protein FMN transferase</fullName>
        <ecNumber evidence="3 12">2.7.1.180</ecNumber>
    </recommendedName>
    <alternativeName>
        <fullName evidence="10 12">Flavin transferase</fullName>
    </alternativeName>
</protein>
<evidence type="ECO:0000256" key="12">
    <source>
        <dbReference type="PIRNR" id="PIRNR006268"/>
    </source>
</evidence>
<evidence type="ECO:0000256" key="3">
    <source>
        <dbReference type="ARBA" id="ARBA00011955"/>
    </source>
</evidence>
<evidence type="ECO:0000313" key="14">
    <source>
        <dbReference type="EMBL" id="MER2493696.1"/>
    </source>
</evidence>
<feature type="chain" id="PRO_5044967217" description="FAD:protein FMN transferase" evidence="13">
    <location>
        <begin position="24"/>
        <end position="325"/>
    </location>
</feature>
<dbReference type="InterPro" id="IPR003374">
    <property type="entry name" value="ApbE-like_sf"/>
</dbReference>
<evidence type="ECO:0000313" key="15">
    <source>
        <dbReference type="Proteomes" id="UP001467690"/>
    </source>
</evidence>
<dbReference type="EC" id="2.7.1.180" evidence="3 12"/>
<keyword evidence="7 12" id="KW-0479">Metal-binding</keyword>
<sequence>MKSIYLWLSLLGFSVGCSGLSYANWHTESFAVMGTTAQVELWHQDTKRAQQLIQQVKDEMTRIEQSMSPYKPNSELSRINRLAYQQAIETNVELFQLLIKAQEVANISQGAFDISFASVGFMYDYRAKKRPLQQQIQQYLPSINYQSIQLDNTTKTVRFLNPNIKIDLGGIAKGYAVKHCIAILKQQGVTSALISAGGDTQLLGDKQGREWTVAIQHPRAKNKQAVLLPLKNEAISTSGDYERYFIQNGERVHHILNPKTGHSANGLVSVSVIGSDAVMTDALSTTLFVLGLKAGMHLIESMPDYQAVMITPELRMHFSSGLQNF</sequence>
<accession>A0ABV1RL94</accession>
<keyword evidence="9 12" id="KW-0460">Magnesium</keyword>
<keyword evidence="15" id="KW-1185">Reference proteome</keyword>
<evidence type="ECO:0000256" key="5">
    <source>
        <dbReference type="ARBA" id="ARBA00022630"/>
    </source>
</evidence>
<dbReference type="Pfam" id="PF02424">
    <property type="entry name" value="ApbE"/>
    <property type="match status" value="1"/>
</dbReference>
<evidence type="ECO:0000256" key="9">
    <source>
        <dbReference type="ARBA" id="ARBA00022842"/>
    </source>
</evidence>
<evidence type="ECO:0000256" key="4">
    <source>
        <dbReference type="ARBA" id="ARBA00016337"/>
    </source>
</evidence>
<comment type="similarity">
    <text evidence="2 12 13">Belongs to the ApbE family.</text>
</comment>
<keyword evidence="13" id="KW-0472">Membrane</keyword>
<dbReference type="SUPFAM" id="SSF143631">
    <property type="entry name" value="ApbE-like"/>
    <property type="match status" value="1"/>
</dbReference>
<evidence type="ECO:0000256" key="13">
    <source>
        <dbReference type="RuleBase" id="RU363002"/>
    </source>
</evidence>
<name>A0ABV1RL94_9ALTE</name>
<dbReference type="EMBL" id="JBELOE010000265">
    <property type="protein sequence ID" value="MER2493696.1"/>
    <property type="molecule type" value="Genomic_DNA"/>
</dbReference>
<keyword evidence="13" id="KW-1003">Cell membrane</keyword>
<evidence type="ECO:0000256" key="8">
    <source>
        <dbReference type="ARBA" id="ARBA00022827"/>
    </source>
</evidence>
<keyword evidence="5 12" id="KW-0285">Flavoprotein</keyword>
<dbReference type="PIRSF" id="PIRSF006268">
    <property type="entry name" value="ApbE"/>
    <property type="match status" value="1"/>
</dbReference>
<comment type="cofactor">
    <cofactor evidence="1 13">
        <name>Mg(2+)</name>
        <dbReference type="ChEBI" id="CHEBI:18420"/>
    </cofactor>
</comment>
<dbReference type="RefSeq" id="WP_143869631.1">
    <property type="nucleotide sequence ID" value="NZ_CP041660.1"/>
</dbReference>
<evidence type="ECO:0000256" key="11">
    <source>
        <dbReference type="ARBA" id="ARBA00048540"/>
    </source>
</evidence>
<comment type="subcellular location">
    <subcellularLocation>
        <location evidence="13">Cell inner membrane</location>
        <topology evidence="13">Lipid-anchor</topology>
        <orientation evidence="13">Periplasmic side</orientation>
    </subcellularLocation>
</comment>
<evidence type="ECO:0000256" key="10">
    <source>
        <dbReference type="ARBA" id="ARBA00031306"/>
    </source>
</evidence>
<dbReference type="PROSITE" id="PS51257">
    <property type="entry name" value="PROKAR_LIPOPROTEIN"/>
    <property type="match status" value="1"/>
</dbReference>
<keyword evidence="6 12" id="KW-0808">Transferase</keyword>
<dbReference type="Proteomes" id="UP001467690">
    <property type="component" value="Unassembled WGS sequence"/>
</dbReference>
<comment type="function">
    <text evidence="13">Flavin transferase that catalyzes the transfer of the FMN moiety of FAD and its covalent binding to the hydroxyl group of a threonine residue in a target flavoprotein.</text>
</comment>
<organism evidence="14 15">
    <name type="scientific">Catenovulum sediminis</name>
    <dbReference type="NCBI Taxonomy" id="1740262"/>
    <lineage>
        <taxon>Bacteria</taxon>
        <taxon>Pseudomonadati</taxon>
        <taxon>Pseudomonadota</taxon>
        <taxon>Gammaproteobacteria</taxon>
        <taxon>Alteromonadales</taxon>
        <taxon>Alteromonadaceae</taxon>
        <taxon>Catenovulum</taxon>
    </lineage>
</organism>
<proteinExistence type="inferred from homology"/>
<comment type="caution">
    <text evidence="14">The sequence shown here is derived from an EMBL/GenBank/DDBJ whole genome shotgun (WGS) entry which is preliminary data.</text>
</comment>
<evidence type="ECO:0000256" key="2">
    <source>
        <dbReference type="ARBA" id="ARBA00008282"/>
    </source>
</evidence>
<dbReference type="InterPro" id="IPR024932">
    <property type="entry name" value="ApbE"/>
</dbReference>
<evidence type="ECO:0000256" key="6">
    <source>
        <dbReference type="ARBA" id="ARBA00022679"/>
    </source>
</evidence>